<comment type="caution">
    <text evidence="1">The sequence shown here is derived from an EMBL/GenBank/DDBJ whole genome shotgun (WGS) entry which is preliminary data.</text>
</comment>
<reference evidence="1" key="1">
    <citation type="submission" date="2019-08" db="EMBL/GenBank/DDBJ databases">
        <authorList>
            <person name="Kucharzyk K."/>
            <person name="Murdoch R.W."/>
            <person name="Higgins S."/>
            <person name="Loffler F."/>
        </authorList>
    </citation>
    <scope>NUCLEOTIDE SEQUENCE</scope>
</reference>
<protein>
    <submittedName>
        <fullName evidence="1">Uncharacterized protein</fullName>
    </submittedName>
</protein>
<accession>A0A645DPQ4</accession>
<gene>
    <name evidence="1" type="ORF">SDC9_138224</name>
</gene>
<dbReference type="AlphaFoldDB" id="A0A645DPQ4"/>
<name>A0A645DPQ4_9ZZZZ</name>
<proteinExistence type="predicted"/>
<dbReference type="EMBL" id="VSSQ01038213">
    <property type="protein sequence ID" value="MPM91098.1"/>
    <property type="molecule type" value="Genomic_DNA"/>
</dbReference>
<organism evidence="1">
    <name type="scientific">bioreactor metagenome</name>
    <dbReference type="NCBI Taxonomy" id="1076179"/>
    <lineage>
        <taxon>unclassified sequences</taxon>
        <taxon>metagenomes</taxon>
        <taxon>ecological metagenomes</taxon>
    </lineage>
</organism>
<evidence type="ECO:0000313" key="1">
    <source>
        <dbReference type="EMBL" id="MPM91098.1"/>
    </source>
</evidence>
<sequence>MENNRPVFPQFKREPSDPFLQKIEASGKKWVVITNPANEPVMVLDADGFLRDAVYKKGPFLPLSYCHFPVVVKSPVTRLEKVIRQFKVYPQYPEDDVIDQDLILYWGEEKRIITGSDILGRLLRGIVVECEIGSGCETTVPPSQPGFVRRPALRRRKKTETEELKKK</sequence>